<keyword evidence="1" id="KW-0472">Membrane</keyword>
<dbReference type="OrthoDB" id="2016608at2"/>
<dbReference type="EMBL" id="MZGV01000005">
    <property type="protein sequence ID" value="OPJ64223.1"/>
    <property type="molecule type" value="Genomic_DNA"/>
</dbReference>
<feature type="transmembrane region" description="Helical" evidence="1">
    <location>
        <begin position="124"/>
        <end position="146"/>
    </location>
</feature>
<feature type="transmembrane region" description="Helical" evidence="1">
    <location>
        <begin position="196"/>
        <end position="222"/>
    </location>
</feature>
<evidence type="ECO:0000256" key="1">
    <source>
        <dbReference type="SAM" id="Phobius"/>
    </source>
</evidence>
<proteinExistence type="predicted"/>
<feature type="transmembrane region" description="Helical" evidence="1">
    <location>
        <begin position="158"/>
        <end position="176"/>
    </location>
</feature>
<dbReference type="RefSeq" id="WP_079422225.1">
    <property type="nucleotide sequence ID" value="NZ_MZGV01000005.1"/>
</dbReference>
<organism evidence="2 3">
    <name type="scientific">Clostridium oryzae</name>
    <dbReference type="NCBI Taxonomy" id="1450648"/>
    <lineage>
        <taxon>Bacteria</taxon>
        <taxon>Bacillati</taxon>
        <taxon>Bacillota</taxon>
        <taxon>Clostridia</taxon>
        <taxon>Eubacteriales</taxon>
        <taxon>Clostridiaceae</taxon>
        <taxon>Clostridium</taxon>
    </lineage>
</organism>
<feature type="transmembrane region" description="Helical" evidence="1">
    <location>
        <begin position="76"/>
        <end position="96"/>
    </location>
</feature>
<sequence length="236" mass="26479">MKVIDKKVSNLKTPFRVDYYEGLANINSWINLEYPIFFIVVAFVLAGTYAKDSSSGINELTLATAGGRKKNMRARLIAGNLLTATIYFIFIGIFVLEHGAIASLHGWAASAQTFWFDSIYNINIGTALLILLFGGLMGSLVMANIVMLTSIKFKNIKFTIGASVVIVYLLFRQTATYSNIRLFNPLQFRSASLLEYYFFIGNAAIPYFVIVLILTAVYVVFFQLLIKNTYKKYCIS</sequence>
<name>A0A1V4IWG5_9CLOT</name>
<comment type="caution">
    <text evidence="2">The sequence shown here is derived from an EMBL/GenBank/DDBJ whole genome shotgun (WGS) entry which is preliminary data.</text>
</comment>
<accession>A0A1V4IWG5</accession>
<evidence type="ECO:0000313" key="2">
    <source>
        <dbReference type="EMBL" id="OPJ64223.1"/>
    </source>
</evidence>
<keyword evidence="3" id="KW-1185">Reference proteome</keyword>
<dbReference type="STRING" id="1450648.CLORY_07880"/>
<gene>
    <name evidence="2" type="ORF">CLORY_07880</name>
</gene>
<protein>
    <submittedName>
        <fullName evidence="2">ABC-2 family transporter protein</fullName>
    </submittedName>
</protein>
<dbReference type="AlphaFoldDB" id="A0A1V4IWG5"/>
<dbReference type="Proteomes" id="UP000190080">
    <property type="component" value="Unassembled WGS sequence"/>
</dbReference>
<reference evidence="2 3" key="1">
    <citation type="submission" date="2017-03" db="EMBL/GenBank/DDBJ databases">
        <title>Genome sequence of Clostridium oryzae DSM 28571.</title>
        <authorList>
            <person name="Poehlein A."/>
            <person name="Daniel R."/>
        </authorList>
    </citation>
    <scope>NUCLEOTIDE SEQUENCE [LARGE SCALE GENOMIC DNA]</scope>
    <source>
        <strain evidence="2 3">DSM 28571</strain>
    </source>
</reference>
<keyword evidence="1" id="KW-0812">Transmembrane</keyword>
<evidence type="ECO:0000313" key="3">
    <source>
        <dbReference type="Proteomes" id="UP000190080"/>
    </source>
</evidence>
<keyword evidence="1" id="KW-1133">Transmembrane helix</keyword>